<dbReference type="EMBL" id="RXLZ01000022">
    <property type="protein sequence ID" value="RTQ89565.1"/>
    <property type="molecule type" value="Genomic_DNA"/>
</dbReference>
<gene>
    <name evidence="2" type="ORF">EKL94_09275</name>
</gene>
<feature type="region of interest" description="Disordered" evidence="1">
    <location>
        <begin position="1"/>
        <end position="23"/>
    </location>
</feature>
<name>A0A3S0IY35_STEMA</name>
<evidence type="ECO:0000313" key="3">
    <source>
        <dbReference type="Proteomes" id="UP000271705"/>
    </source>
</evidence>
<proteinExistence type="predicted"/>
<accession>A0A3S0IY35</accession>
<organism evidence="2 3">
    <name type="scientific">Stenotrophomonas maltophilia</name>
    <name type="common">Pseudomonas maltophilia</name>
    <name type="synonym">Xanthomonas maltophilia</name>
    <dbReference type="NCBI Taxonomy" id="40324"/>
    <lineage>
        <taxon>Bacteria</taxon>
        <taxon>Pseudomonadati</taxon>
        <taxon>Pseudomonadota</taxon>
        <taxon>Gammaproteobacteria</taxon>
        <taxon>Lysobacterales</taxon>
        <taxon>Lysobacteraceae</taxon>
        <taxon>Stenotrophomonas</taxon>
        <taxon>Stenotrophomonas maltophilia group</taxon>
    </lineage>
</organism>
<reference evidence="2 3" key="1">
    <citation type="submission" date="2018-12" db="EMBL/GenBank/DDBJ databases">
        <authorList>
            <person name="Kartti S."/>
            <person name="Manni A."/>
            <person name="Chemao El Fihri M.W."/>
            <person name="Laamarti M."/>
            <person name="Temsamani L."/>
            <person name="El Jamali J.E."/>
            <person name="Ouadghiri M."/>
            <person name="Ibrahimi A."/>
            <person name="Filati-Maltouf A."/>
        </authorList>
    </citation>
    <scope>NUCLEOTIDE SEQUENCE [LARGE SCALE GENOMIC DNA]</scope>
    <source>
        <strain evidence="2 3">MDMC339</strain>
    </source>
</reference>
<dbReference type="Proteomes" id="UP000271705">
    <property type="component" value="Unassembled WGS sequence"/>
</dbReference>
<protein>
    <submittedName>
        <fullName evidence="2">Uncharacterized protein</fullName>
    </submittedName>
</protein>
<sequence>MDAAAKATGTYLRRPPQPDPARHPTECTLLLLRLPASGRHYRGCRAQPGRQPLLDRSRGATENSATNSHLLLRRMRAAAFRALLLRCSRTSCSNCTGCWASPPVPYWP</sequence>
<comment type="caution">
    <text evidence="2">The sequence shown here is derived from an EMBL/GenBank/DDBJ whole genome shotgun (WGS) entry which is preliminary data.</text>
</comment>
<evidence type="ECO:0000256" key="1">
    <source>
        <dbReference type="SAM" id="MobiDB-lite"/>
    </source>
</evidence>
<dbReference type="AlphaFoldDB" id="A0A3S0IY35"/>
<feature type="region of interest" description="Disordered" evidence="1">
    <location>
        <begin position="42"/>
        <end position="66"/>
    </location>
</feature>
<evidence type="ECO:0000313" key="2">
    <source>
        <dbReference type="EMBL" id="RTQ89565.1"/>
    </source>
</evidence>